<dbReference type="InterPro" id="IPR010562">
    <property type="entry name" value="Haemolymph_juvenile_hormone-bd"/>
</dbReference>
<protein>
    <submittedName>
        <fullName evidence="5">(diamondback moth) hypothetical protein</fullName>
    </submittedName>
</protein>
<dbReference type="EMBL" id="CAJHNJ030000239">
    <property type="protein sequence ID" value="CAG9137438.1"/>
    <property type="molecule type" value="Genomic_DNA"/>
</dbReference>
<dbReference type="PANTHER" id="PTHR11008:SF32">
    <property type="entry name" value="CIRCADIAN CLOCK-CONTROLLED PROTEIN DAYWAKE-RELATED"/>
    <property type="match status" value="1"/>
</dbReference>
<proteinExistence type="inferred from homology"/>
<evidence type="ECO:0000313" key="5">
    <source>
        <dbReference type="EMBL" id="CAG9137438.1"/>
    </source>
</evidence>
<dbReference type="InterPro" id="IPR038606">
    <property type="entry name" value="To_sf"/>
</dbReference>
<keyword evidence="2" id="KW-0090">Biological rhythms</keyword>
<evidence type="ECO:0000256" key="3">
    <source>
        <dbReference type="ARBA" id="ARBA00060902"/>
    </source>
</evidence>
<feature type="signal peptide" evidence="4">
    <location>
        <begin position="1"/>
        <end position="19"/>
    </location>
</feature>
<evidence type="ECO:0000256" key="4">
    <source>
        <dbReference type="SAM" id="SignalP"/>
    </source>
</evidence>
<dbReference type="GO" id="GO:0007623">
    <property type="term" value="P:circadian rhythm"/>
    <property type="evidence" value="ECO:0007669"/>
    <property type="project" value="UniProtKB-ARBA"/>
</dbReference>
<keyword evidence="7" id="KW-1185">Reference proteome</keyword>
<gene>
    <name evidence="5" type="ORF">PLXY2_LOCUS15688</name>
    <name evidence="6" type="ORF">PLXY2_LOCUS16287</name>
</gene>
<dbReference type="OrthoDB" id="6591956at2759"/>
<dbReference type="FunFam" id="3.15.10.30:FF:000001">
    <property type="entry name" value="Takeout-like protein 1"/>
    <property type="match status" value="1"/>
</dbReference>
<dbReference type="KEGG" id="pxy:105392876"/>
<organism evidence="5 7">
    <name type="scientific">Plutella xylostella</name>
    <name type="common">Diamondback moth</name>
    <name type="synonym">Plutella maculipennis</name>
    <dbReference type="NCBI Taxonomy" id="51655"/>
    <lineage>
        <taxon>Eukaryota</taxon>
        <taxon>Metazoa</taxon>
        <taxon>Ecdysozoa</taxon>
        <taxon>Arthropoda</taxon>
        <taxon>Hexapoda</taxon>
        <taxon>Insecta</taxon>
        <taxon>Pterygota</taxon>
        <taxon>Neoptera</taxon>
        <taxon>Endopterygota</taxon>
        <taxon>Lepidoptera</taxon>
        <taxon>Glossata</taxon>
        <taxon>Ditrysia</taxon>
        <taxon>Yponomeutoidea</taxon>
        <taxon>Plutellidae</taxon>
        <taxon>Plutella</taxon>
    </lineage>
</organism>
<dbReference type="GO" id="GO:0005615">
    <property type="term" value="C:extracellular space"/>
    <property type="evidence" value="ECO:0007669"/>
    <property type="project" value="TreeGrafter"/>
</dbReference>
<reference evidence="5" key="1">
    <citation type="submission" date="2020-11" db="EMBL/GenBank/DDBJ databases">
        <authorList>
            <person name="Whiteford S."/>
        </authorList>
    </citation>
    <scope>NUCLEOTIDE SEQUENCE</scope>
</reference>
<dbReference type="PANTHER" id="PTHR11008">
    <property type="entry name" value="PROTEIN TAKEOUT-LIKE PROTEIN"/>
    <property type="match status" value="1"/>
</dbReference>
<dbReference type="EMBL" id="CAJHNJ030000484">
    <property type="protein sequence ID" value="CAG9138034.1"/>
    <property type="molecule type" value="Genomic_DNA"/>
</dbReference>
<evidence type="ECO:0000256" key="1">
    <source>
        <dbReference type="ARBA" id="ARBA00022729"/>
    </source>
</evidence>
<dbReference type="Proteomes" id="UP000653454">
    <property type="component" value="Unassembled WGS sequence"/>
</dbReference>
<feature type="chain" id="PRO_5045020527" evidence="4">
    <location>
        <begin position="20"/>
        <end position="243"/>
    </location>
</feature>
<comment type="caution">
    <text evidence="5">The sequence shown here is derived from an EMBL/GenBank/DDBJ whole genome shotgun (WGS) entry which is preliminary data.</text>
</comment>
<name>A0A8S4GF05_PLUXY</name>
<accession>A0A8S4GF05</accession>
<dbReference type="Pfam" id="PF06585">
    <property type="entry name" value="JHBP"/>
    <property type="match status" value="1"/>
</dbReference>
<dbReference type="AlphaFoldDB" id="A0A8S4GF05"/>
<dbReference type="SMART" id="SM00700">
    <property type="entry name" value="JHBP"/>
    <property type="match status" value="1"/>
</dbReference>
<evidence type="ECO:0000313" key="6">
    <source>
        <dbReference type="EMBL" id="CAG9138034.1"/>
    </source>
</evidence>
<keyword evidence="1 4" id="KW-0732">Signal</keyword>
<comment type="similarity">
    <text evidence="3">Belongs to the TO family.</text>
</comment>
<evidence type="ECO:0000256" key="2">
    <source>
        <dbReference type="ARBA" id="ARBA00023108"/>
    </source>
</evidence>
<dbReference type="Gene3D" id="3.15.10.30">
    <property type="entry name" value="Haemolymph juvenile hormone binding protein"/>
    <property type="match status" value="1"/>
</dbReference>
<sequence>MLAVKLFVLCVSVAGFSDAAHLPSYIKPCSKDAPKEQLSACIMAQAKAALPLFTKGVPELNIDTMDPLALDPFTANAGTFKLREKNALLRGLSTMEVREAKWDLEKNTGQMKIFGNLTLNSDYEADGRVLVIPITGSGKLSVQMYNTEISLKYKIKRVKGPDGVEHLATYDLKPTQTYGHVHLHLSNILGGAAIGDTINQVLNDNWRDLFRDVGPSHTKSISHKVHEYINKLYSQVPFDELFV</sequence>
<evidence type="ECO:0000313" key="7">
    <source>
        <dbReference type="Proteomes" id="UP000653454"/>
    </source>
</evidence>